<dbReference type="Proteomes" id="UP000724149">
    <property type="component" value="Unassembled WGS sequence"/>
</dbReference>
<dbReference type="EMBL" id="JACSNR010000001">
    <property type="protein sequence ID" value="MBM6922375.1"/>
    <property type="molecule type" value="Genomic_DNA"/>
</dbReference>
<evidence type="ECO:0000313" key="2">
    <source>
        <dbReference type="EMBL" id="MBM6922375.1"/>
    </source>
</evidence>
<comment type="caution">
    <text evidence="2">The sequence shown here is derived from an EMBL/GenBank/DDBJ whole genome shotgun (WGS) entry which is preliminary data.</text>
</comment>
<dbReference type="SUPFAM" id="SSF109604">
    <property type="entry name" value="HD-domain/PDEase-like"/>
    <property type="match status" value="1"/>
</dbReference>
<reference evidence="2 3" key="1">
    <citation type="journal article" date="2021" name="Sci. Rep.">
        <title>The distribution of antibiotic resistance genes in chicken gut microbiota commensals.</title>
        <authorList>
            <person name="Juricova H."/>
            <person name="Matiasovicova J."/>
            <person name="Kubasova T."/>
            <person name="Cejkova D."/>
            <person name="Rychlik I."/>
        </authorList>
    </citation>
    <scope>NUCLEOTIDE SEQUENCE [LARGE SCALE GENOMIC DNA]</scope>
    <source>
        <strain evidence="2 3">An564</strain>
    </source>
</reference>
<dbReference type="InterPro" id="IPR006674">
    <property type="entry name" value="HD_domain"/>
</dbReference>
<dbReference type="Gene3D" id="1.10.3210.10">
    <property type="entry name" value="Hypothetical protein af1432"/>
    <property type="match status" value="1"/>
</dbReference>
<dbReference type="InterPro" id="IPR006675">
    <property type="entry name" value="HDIG_dom"/>
</dbReference>
<protein>
    <submittedName>
        <fullName evidence="2">HDIG domain-containing protein</fullName>
    </submittedName>
</protein>
<accession>A0ABS2GIS7</accession>
<dbReference type="PANTHER" id="PTHR38659">
    <property type="entry name" value="METAL-DEPENDENT PHOSPHOHYDROLASE"/>
    <property type="match status" value="1"/>
</dbReference>
<evidence type="ECO:0000259" key="1">
    <source>
        <dbReference type="Pfam" id="PF01966"/>
    </source>
</evidence>
<feature type="domain" description="HD" evidence="1">
    <location>
        <begin position="24"/>
        <end position="93"/>
    </location>
</feature>
<keyword evidence="3" id="KW-1185">Reference proteome</keyword>
<sequence length="192" mass="21719">MALPMDRAAALELLKTHTHTQSLIHHAISVEAAMRHFAEFYGEDVEYWGMVGLLHDLDYEEHPEEHCQYTPGYLREAGFDEDFIRAVLSHGYGLCTDVKPEKQMEKVIYTVDELTGFITAVALMRPSKSLLDLEVKSVKKKFKDKAFAAKVDRDLICGGAEMMGMELDQVMEHCILALRTINAELGFQPLAE</sequence>
<proteinExistence type="predicted"/>
<dbReference type="NCBIfam" id="TIGR00277">
    <property type="entry name" value="HDIG"/>
    <property type="match status" value="1"/>
</dbReference>
<dbReference type="PANTHER" id="PTHR38659:SF2">
    <property type="entry name" value="HDIG DOMAIN PROTEIN"/>
    <property type="match status" value="1"/>
</dbReference>
<dbReference type="RefSeq" id="WP_204719328.1">
    <property type="nucleotide sequence ID" value="NZ_JACSNR010000001.1"/>
</dbReference>
<organism evidence="2 3">
    <name type="scientific">Hydrogenoanaerobacterium saccharovorans</name>
    <dbReference type="NCBI Taxonomy" id="474960"/>
    <lineage>
        <taxon>Bacteria</taxon>
        <taxon>Bacillati</taxon>
        <taxon>Bacillota</taxon>
        <taxon>Clostridia</taxon>
        <taxon>Eubacteriales</taxon>
        <taxon>Oscillospiraceae</taxon>
        <taxon>Hydrogenoanaerobacterium</taxon>
    </lineage>
</organism>
<dbReference type="Pfam" id="PF01966">
    <property type="entry name" value="HD"/>
    <property type="match status" value="1"/>
</dbReference>
<name>A0ABS2GIS7_9FIRM</name>
<evidence type="ECO:0000313" key="3">
    <source>
        <dbReference type="Proteomes" id="UP000724149"/>
    </source>
</evidence>
<gene>
    <name evidence="2" type="ORF">H9X81_01525</name>
</gene>